<dbReference type="AlphaFoldDB" id="A0AAV4PDZ8"/>
<accession>A0AAV4PDZ8</accession>
<evidence type="ECO:0000313" key="2">
    <source>
        <dbReference type="Proteomes" id="UP001054945"/>
    </source>
</evidence>
<evidence type="ECO:0000313" key="1">
    <source>
        <dbReference type="EMBL" id="GIX94371.1"/>
    </source>
</evidence>
<gene>
    <name evidence="1" type="ORF">CEXT_168571</name>
</gene>
<reference evidence="1 2" key="1">
    <citation type="submission" date="2021-06" db="EMBL/GenBank/DDBJ databases">
        <title>Caerostris extrusa draft genome.</title>
        <authorList>
            <person name="Kono N."/>
            <person name="Arakawa K."/>
        </authorList>
    </citation>
    <scope>NUCLEOTIDE SEQUENCE [LARGE SCALE GENOMIC DNA]</scope>
</reference>
<comment type="caution">
    <text evidence="1">The sequence shown here is derived from an EMBL/GenBank/DDBJ whole genome shotgun (WGS) entry which is preliminary data.</text>
</comment>
<organism evidence="1 2">
    <name type="scientific">Caerostris extrusa</name>
    <name type="common">Bark spider</name>
    <name type="synonym">Caerostris bankana</name>
    <dbReference type="NCBI Taxonomy" id="172846"/>
    <lineage>
        <taxon>Eukaryota</taxon>
        <taxon>Metazoa</taxon>
        <taxon>Ecdysozoa</taxon>
        <taxon>Arthropoda</taxon>
        <taxon>Chelicerata</taxon>
        <taxon>Arachnida</taxon>
        <taxon>Araneae</taxon>
        <taxon>Araneomorphae</taxon>
        <taxon>Entelegynae</taxon>
        <taxon>Araneoidea</taxon>
        <taxon>Araneidae</taxon>
        <taxon>Caerostris</taxon>
    </lineage>
</organism>
<keyword evidence="2" id="KW-1185">Reference proteome</keyword>
<sequence>MPTNQSDVQNLEGHTIAQKWRGRHPPTNEPGNLNLQVKTITQRCFAAAEFHHEQWADIGNKWEKLYLGFSIFHGEGAQKSYRGKRPEETQNEFHRSWGAIQTTHMRLTLYKGCIHPRQIITPELRCANKVHPPRAYCKDCYWPRGSIMSNGRWTWVTMGELASELFGCLERCTKLSEKRSDNQNLDTRREQWFSPQLSAQPPRRRHTFSPSSTTNYGFGFIYALGIARVVFPPARSLHMMCCANSPPHLHNKGAAANRFPSPEMGDGHGTRCAANRVPYEQWALGMEHDRRKLASGLSDDKEIFKSYQEKASKLPGVLKMPGGQGVG</sequence>
<name>A0AAV4PDZ8_CAEEX</name>
<dbReference type="EMBL" id="BPLR01004366">
    <property type="protein sequence ID" value="GIX94371.1"/>
    <property type="molecule type" value="Genomic_DNA"/>
</dbReference>
<protein>
    <submittedName>
        <fullName evidence="1">Uncharacterized protein</fullName>
    </submittedName>
</protein>
<proteinExistence type="predicted"/>
<dbReference type="Proteomes" id="UP001054945">
    <property type="component" value="Unassembled WGS sequence"/>
</dbReference>